<dbReference type="InterPro" id="IPR050445">
    <property type="entry name" value="Bact_polysacc_biosynth/exp"/>
</dbReference>
<accession>A0A9X9X5R4</accession>
<evidence type="ECO:0000256" key="6">
    <source>
        <dbReference type="ARBA" id="ARBA00022989"/>
    </source>
</evidence>
<dbReference type="GO" id="GO:0004713">
    <property type="term" value="F:protein tyrosine kinase activity"/>
    <property type="evidence" value="ECO:0007669"/>
    <property type="project" value="TreeGrafter"/>
</dbReference>
<dbReference type="SUPFAM" id="SSF52540">
    <property type="entry name" value="P-loop containing nucleoside triphosphate hydrolases"/>
    <property type="match status" value="1"/>
</dbReference>
<evidence type="ECO:0000256" key="3">
    <source>
        <dbReference type="ARBA" id="ARBA00022692"/>
    </source>
</evidence>
<organism evidence="11 12">
    <name type="scientific">Neoroseomonas eburnea</name>
    <dbReference type="NCBI Taxonomy" id="1346889"/>
    <lineage>
        <taxon>Bacteria</taxon>
        <taxon>Pseudomonadati</taxon>
        <taxon>Pseudomonadota</taxon>
        <taxon>Alphaproteobacteria</taxon>
        <taxon>Acetobacterales</taxon>
        <taxon>Acetobacteraceae</taxon>
        <taxon>Neoroseomonas</taxon>
    </lineage>
</organism>
<evidence type="ECO:0000259" key="10">
    <source>
        <dbReference type="Pfam" id="PF02706"/>
    </source>
</evidence>
<protein>
    <submittedName>
        <fullName evidence="11">Polysaccharide biosynthesis tyrosine autokinase</fullName>
    </submittedName>
</protein>
<comment type="caution">
    <text evidence="11">The sequence shown here is derived from an EMBL/GenBank/DDBJ whole genome shotgun (WGS) entry which is preliminary data.</text>
</comment>
<evidence type="ECO:0000256" key="4">
    <source>
        <dbReference type="ARBA" id="ARBA00022741"/>
    </source>
</evidence>
<keyword evidence="4" id="KW-0547">Nucleotide-binding</keyword>
<keyword evidence="6 9" id="KW-1133">Transmembrane helix</keyword>
<dbReference type="RefSeq" id="WP_211844401.1">
    <property type="nucleotide sequence ID" value="NZ_JAAEDL010000001.1"/>
</dbReference>
<sequence length="746" mass="81235">MNLPETRLVPFGPLPELVQEQEPLGAPARRLMAVLWRRAWIIIVIVCLGMGAMFVWLSRAAPTYRGEASVLIEPRNTQVSDLQAISPDASSQNVIRTQIDILRSPAISRRIVERLDLATDPEFQGGPGRFARLARVLNENFGLFPDAVQWPESNDPKETAAAILSARIGVQNESRSHVLIIWIETRSPELSARIVNALAEELLEFRRRQKAAAMERAHSWFSARLAELADRMRASERAIESYRIEHGLTEMIGTRSGTAPSQTINRQQLDDIARQLVTAETERLRKEGQLAEAEAAVRSGGRADALPEVMNSPIIRTLRDQEAQASAREAQLASSLGPRAPDLMAARSQRAGLQRRLREEMANALAGLRSEVAAARAQEASLRERLAALRSVVAQDNVAEVRLQSMQAEAQANRAIYESFLTRATQLANAQGIQEADAELVSEAIPSGTPSGPRRGRMLVLAFGGSLILGCALVFLLERLREGFSTPDALESALGVASIGVMPQISERALLRGSSVAAAQYNASVSRLRGVLQVLGNDRRTRIVTVTSALPREGKSALALSLARNTARSGARVLLVGADLRNPLETSEVSLGRGPGLSEILAGNLVGDGRDVVREVEKGLHVLPAGTWRGDAQELLASPRLSQLLEWSAKTFDLVVVDTPPVLPAADALLVSRIADATILAVRWERTPRAAARDALRLLRGSGAHVIGAVMTQVKMRHFARQSNDGLGYLFRHHQGYYGHPEDGRV</sequence>
<dbReference type="InterPro" id="IPR027417">
    <property type="entry name" value="P-loop_NTPase"/>
</dbReference>
<keyword evidence="8" id="KW-0175">Coiled coil</keyword>
<evidence type="ECO:0000256" key="7">
    <source>
        <dbReference type="ARBA" id="ARBA00023136"/>
    </source>
</evidence>
<dbReference type="PANTHER" id="PTHR32309:SF13">
    <property type="entry name" value="FERRIC ENTEROBACTIN TRANSPORT PROTEIN FEPE"/>
    <property type="match status" value="1"/>
</dbReference>
<feature type="coiled-coil region" evidence="8">
    <location>
        <begin position="343"/>
        <end position="385"/>
    </location>
</feature>
<dbReference type="CDD" id="cd05387">
    <property type="entry name" value="BY-kinase"/>
    <property type="match status" value="1"/>
</dbReference>
<dbReference type="EMBL" id="JAAEDL010000001">
    <property type="protein sequence ID" value="MBR0679050.1"/>
    <property type="molecule type" value="Genomic_DNA"/>
</dbReference>
<reference evidence="11" key="1">
    <citation type="submission" date="2020-01" db="EMBL/GenBank/DDBJ databases">
        <authorList>
            <person name="Rat A."/>
        </authorList>
    </citation>
    <scope>NUCLEOTIDE SEQUENCE</scope>
    <source>
        <strain evidence="11">LMG 31228</strain>
    </source>
</reference>
<evidence type="ECO:0000256" key="9">
    <source>
        <dbReference type="SAM" id="Phobius"/>
    </source>
</evidence>
<keyword evidence="7 9" id="KW-0472">Membrane</keyword>
<keyword evidence="12" id="KW-1185">Reference proteome</keyword>
<evidence type="ECO:0000313" key="11">
    <source>
        <dbReference type="EMBL" id="MBR0679050.1"/>
    </source>
</evidence>
<evidence type="ECO:0000256" key="2">
    <source>
        <dbReference type="ARBA" id="ARBA00022475"/>
    </source>
</evidence>
<evidence type="ECO:0000313" key="12">
    <source>
        <dbReference type="Proteomes" id="UP001138709"/>
    </source>
</evidence>
<keyword evidence="3 9" id="KW-0812">Transmembrane</keyword>
<keyword evidence="2" id="KW-1003">Cell membrane</keyword>
<dbReference type="Pfam" id="PF02706">
    <property type="entry name" value="Wzz"/>
    <property type="match status" value="1"/>
</dbReference>
<dbReference type="Proteomes" id="UP001138709">
    <property type="component" value="Unassembled WGS sequence"/>
</dbReference>
<dbReference type="InterPro" id="IPR005702">
    <property type="entry name" value="Wzc-like_C"/>
</dbReference>
<evidence type="ECO:0000256" key="5">
    <source>
        <dbReference type="ARBA" id="ARBA00022840"/>
    </source>
</evidence>
<gene>
    <name evidence="11" type="ORF">GXW74_01000</name>
</gene>
<reference evidence="11" key="2">
    <citation type="journal article" date="2021" name="Syst. Appl. Microbiol.">
        <title>Roseomonas hellenica sp. nov., isolated from roots of wild-growing Alkanna tinctoria.</title>
        <authorList>
            <person name="Rat A."/>
            <person name="Naranjo H.D."/>
            <person name="Lebbe L."/>
            <person name="Cnockaert M."/>
            <person name="Krigas N."/>
            <person name="Grigoriadou K."/>
            <person name="Maloupa E."/>
            <person name="Willems A."/>
        </authorList>
    </citation>
    <scope>NUCLEOTIDE SEQUENCE</scope>
    <source>
        <strain evidence="11">LMG 31228</strain>
    </source>
</reference>
<dbReference type="PANTHER" id="PTHR32309">
    <property type="entry name" value="TYROSINE-PROTEIN KINASE"/>
    <property type="match status" value="1"/>
</dbReference>
<comment type="subcellular location">
    <subcellularLocation>
        <location evidence="1">Cell membrane</location>
        <topology evidence="1">Multi-pass membrane protein</topology>
    </subcellularLocation>
</comment>
<evidence type="ECO:0000256" key="1">
    <source>
        <dbReference type="ARBA" id="ARBA00004651"/>
    </source>
</evidence>
<dbReference type="GO" id="GO:0005886">
    <property type="term" value="C:plasma membrane"/>
    <property type="evidence" value="ECO:0007669"/>
    <property type="project" value="UniProtKB-SubCell"/>
</dbReference>
<keyword evidence="5" id="KW-0067">ATP-binding</keyword>
<dbReference type="AlphaFoldDB" id="A0A9X9X5R4"/>
<feature type="transmembrane region" description="Helical" evidence="9">
    <location>
        <begin position="39"/>
        <end position="57"/>
    </location>
</feature>
<dbReference type="Gene3D" id="3.40.50.300">
    <property type="entry name" value="P-loop containing nucleotide triphosphate hydrolases"/>
    <property type="match status" value="1"/>
</dbReference>
<proteinExistence type="predicted"/>
<dbReference type="InterPro" id="IPR003856">
    <property type="entry name" value="LPS_length_determ_N"/>
</dbReference>
<evidence type="ECO:0000256" key="8">
    <source>
        <dbReference type="SAM" id="Coils"/>
    </source>
</evidence>
<name>A0A9X9X5R4_9PROT</name>
<feature type="domain" description="Polysaccharide chain length determinant N-terminal" evidence="10">
    <location>
        <begin position="30"/>
        <end position="112"/>
    </location>
</feature>